<protein>
    <submittedName>
        <fullName evidence="16">Fatty acid hydroxylase</fullName>
    </submittedName>
</protein>
<evidence type="ECO:0000256" key="5">
    <source>
        <dbReference type="ARBA" id="ARBA00022723"/>
    </source>
</evidence>
<dbReference type="Pfam" id="PF04116">
    <property type="entry name" value="FA_hydroxylase"/>
    <property type="match status" value="1"/>
</dbReference>
<keyword evidence="7" id="KW-0276">Fatty acid metabolism</keyword>
<keyword evidence="10" id="KW-0560">Oxidoreductase</keyword>
<dbReference type="Proteomes" id="UP000245647">
    <property type="component" value="Unassembled WGS sequence"/>
</dbReference>
<dbReference type="InterPro" id="IPR014430">
    <property type="entry name" value="Scs7"/>
</dbReference>
<comment type="cofactor">
    <cofactor evidence="1">
        <name>Zn(2+)</name>
        <dbReference type="ChEBI" id="CHEBI:29105"/>
    </cofactor>
</comment>
<dbReference type="EMBL" id="QEAS01000019">
    <property type="protein sequence ID" value="PWG78880.1"/>
    <property type="molecule type" value="Genomic_DNA"/>
</dbReference>
<dbReference type="InterPro" id="IPR006694">
    <property type="entry name" value="Fatty_acid_hydroxylase"/>
</dbReference>
<evidence type="ECO:0000256" key="14">
    <source>
        <dbReference type="SAM" id="Phobius"/>
    </source>
</evidence>
<evidence type="ECO:0000256" key="3">
    <source>
        <dbReference type="ARBA" id="ARBA00022516"/>
    </source>
</evidence>
<evidence type="ECO:0000256" key="7">
    <source>
        <dbReference type="ARBA" id="ARBA00022832"/>
    </source>
</evidence>
<evidence type="ECO:0000256" key="12">
    <source>
        <dbReference type="ARBA" id="ARBA00023136"/>
    </source>
</evidence>
<name>A0A2U2PBZ0_9SPHI</name>
<keyword evidence="12 14" id="KW-0472">Membrane</keyword>
<dbReference type="AlphaFoldDB" id="A0A2U2PBZ0"/>
<dbReference type="PANTHER" id="PTHR12863">
    <property type="entry name" value="FATTY ACID HYDROXYLASE"/>
    <property type="match status" value="1"/>
</dbReference>
<feature type="transmembrane region" description="Helical" evidence="14">
    <location>
        <begin position="29"/>
        <end position="48"/>
    </location>
</feature>
<comment type="caution">
    <text evidence="16">The sequence shown here is derived from an EMBL/GenBank/DDBJ whole genome shotgun (WGS) entry which is preliminary data.</text>
</comment>
<keyword evidence="11" id="KW-0443">Lipid metabolism</keyword>
<gene>
    <name evidence="16" type="ORF">DDR33_19680</name>
</gene>
<dbReference type="RefSeq" id="WP_109417517.1">
    <property type="nucleotide sequence ID" value="NZ_QEAS01000019.1"/>
</dbReference>
<keyword evidence="5" id="KW-0479">Metal-binding</keyword>
<organism evidence="16 17">
    <name type="scientific">Pararcticibacter amylolyticus</name>
    <dbReference type="NCBI Taxonomy" id="2173175"/>
    <lineage>
        <taxon>Bacteria</taxon>
        <taxon>Pseudomonadati</taxon>
        <taxon>Bacteroidota</taxon>
        <taxon>Sphingobacteriia</taxon>
        <taxon>Sphingobacteriales</taxon>
        <taxon>Sphingobacteriaceae</taxon>
        <taxon>Pararcticibacter</taxon>
    </lineage>
</organism>
<evidence type="ECO:0000256" key="4">
    <source>
        <dbReference type="ARBA" id="ARBA00022692"/>
    </source>
</evidence>
<dbReference type="OrthoDB" id="9784228at2"/>
<keyword evidence="9 14" id="KW-1133">Transmembrane helix</keyword>
<evidence type="ECO:0000259" key="15">
    <source>
        <dbReference type="Pfam" id="PF04116"/>
    </source>
</evidence>
<dbReference type="GO" id="GO:0005506">
    <property type="term" value="F:iron ion binding"/>
    <property type="evidence" value="ECO:0007669"/>
    <property type="project" value="InterPro"/>
</dbReference>
<feature type="transmembrane region" description="Helical" evidence="14">
    <location>
        <begin position="136"/>
        <end position="152"/>
    </location>
</feature>
<feature type="domain" description="Fatty acid hydroxylase" evidence="15">
    <location>
        <begin position="63"/>
        <end position="201"/>
    </location>
</feature>
<reference evidence="16 17" key="1">
    <citation type="submission" date="2018-04" db="EMBL/GenBank/DDBJ databases">
        <title>Pedobacter chongqingensis sp. nov., isolated from a rottenly hemp rope.</title>
        <authorList>
            <person name="Cai Y."/>
        </authorList>
    </citation>
    <scope>NUCLEOTIDE SEQUENCE [LARGE SCALE GENOMIC DNA]</scope>
    <source>
        <strain evidence="16 17">FJ4-8</strain>
    </source>
</reference>
<keyword evidence="13" id="KW-0275">Fatty acid biosynthesis</keyword>
<evidence type="ECO:0000256" key="6">
    <source>
        <dbReference type="ARBA" id="ARBA00022824"/>
    </source>
</evidence>
<feature type="transmembrane region" description="Helical" evidence="14">
    <location>
        <begin position="111"/>
        <end position="129"/>
    </location>
</feature>
<dbReference type="GO" id="GO:0080132">
    <property type="term" value="F:fatty acid 2-hydroxylase activity"/>
    <property type="evidence" value="ECO:0007669"/>
    <property type="project" value="InterPro"/>
</dbReference>
<evidence type="ECO:0000256" key="11">
    <source>
        <dbReference type="ARBA" id="ARBA00023098"/>
    </source>
</evidence>
<accession>A0A2U2PBZ0</accession>
<evidence type="ECO:0000256" key="10">
    <source>
        <dbReference type="ARBA" id="ARBA00023002"/>
    </source>
</evidence>
<evidence type="ECO:0000256" key="8">
    <source>
        <dbReference type="ARBA" id="ARBA00022833"/>
    </source>
</evidence>
<sequence length="206" mass="24437">MKKNFVSNSPESQRMFRSDLLENLSKVPFYVPLIVYIPVIGYMIWMALAEEKMEILHFAVALALGILVWSIVEYVLHRFVFHFHPEAPWAKRIHFIFHGVHHDYPNDLKRLVMPPSASIPLATLFFLLFKALLTAYYLYAFFAGFIAGYLIYDMTHYALHHYNFKNEFWKKLKKHHMLHHYSDETKGYGVSSALWDDVFRTNFLKK</sequence>
<evidence type="ECO:0000256" key="2">
    <source>
        <dbReference type="ARBA" id="ARBA00004477"/>
    </source>
</evidence>
<evidence type="ECO:0000313" key="17">
    <source>
        <dbReference type="Proteomes" id="UP000245647"/>
    </source>
</evidence>
<evidence type="ECO:0000256" key="1">
    <source>
        <dbReference type="ARBA" id="ARBA00001947"/>
    </source>
</evidence>
<keyword evidence="3" id="KW-0444">Lipid biosynthesis</keyword>
<feature type="transmembrane region" description="Helical" evidence="14">
    <location>
        <begin position="55"/>
        <end position="76"/>
    </location>
</feature>
<dbReference type="GO" id="GO:0016020">
    <property type="term" value="C:membrane"/>
    <property type="evidence" value="ECO:0007669"/>
    <property type="project" value="InterPro"/>
</dbReference>
<keyword evidence="6" id="KW-0256">Endoplasmic reticulum</keyword>
<keyword evidence="4 14" id="KW-0812">Transmembrane</keyword>
<evidence type="ECO:0000256" key="9">
    <source>
        <dbReference type="ARBA" id="ARBA00022989"/>
    </source>
</evidence>
<dbReference type="GO" id="GO:0006633">
    <property type="term" value="P:fatty acid biosynthetic process"/>
    <property type="evidence" value="ECO:0007669"/>
    <property type="project" value="UniProtKB-KW"/>
</dbReference>
<keyword evidence="8" id="KW-0862">Zinc</keyword>
<keyword evidence="17" id="KW-1185">Reference proteome</keyword>
<evidence type="ECO:0000313" key="16">
    <source>
        <dbReference type="EMBL" id="PWG78880.1"/>
    </source>
</evidence>
<evidence type="ECO:0000256" key="13">
    <source>
        <dbReference type="ARBA" id="ARBA00023160"/>
    </source>
</evidence>
<dbReference type="PANTHER" id="PTHR12863:SF1">
    <property type="entry name" value="FATTY ACID 2-HYDROXYLASE"/>
    <property type="match status" value="1"/>
</dbReference>
<comment type="subcellular location">
    <subcellularLocation>
        <location evidence="2">Endoplasmic reticulum membrane</location>
        <topology evidence="2">Multi-pass membrane protein</topology>
    </subcellularLocation>
</comment>
<proteinExistence type="predicted"/>